<evidence type="ECO:0000313" key="1">
    <source>
        <dbReference type="EMBL" id="RYU91396.1"/>
    </source>
</evidence>
<dbReference type="EMBL" id="SEWG01000002">
    <property type="protein sequence ID" value="RYU91396.1"/>
    <property type="molecule type" value="Genomic_DNA"/>
</dbReference>
<dbReference type="OrthoDB" id="956377at2"/>
<keyword evidence="2" id="KW-1185">Reference proteome</keyword>
<dbReference type="Gene3D" id="3.40.50.300">
    <property type="entry name" value="P-loop containing nucleotide triphosphate hydrolases"/>
    <property type="match status" value="1"/>
</dbReference>
<gene>
    <name evidence="1" type="ORF">EWM62_05495</name>
</gene>
<dbReference type="Proteomes" id="UP000293331">
    <property type="component" value="Unassembled WGS sequence"/>
</dbReference>
<dbReference type="RefSeq" id="WP_129875655.1">
    <property type="nucleotide sequence ID" value="NZ_SEWG01000002.1"/>
</dbReference>
<comment type="caution">
    <text evidence="1">The sequence shown here is derived from an EMBL/GenBank/DDBJ whole genome shotgun (WGS) entry which is preliminary data.</text>
</comment>
<accession>A0A4Q5LPQ3</accession>
<evidence type="ECO:0008006" key="3">
    <source>
        <dbReference type="Google" id="ProtNLM"/>
    </source>
</evidence>
<evidence type="ECO:0000313" key="2">
    <source>
        <dbReference type="Proteomes" id="UP000293331"/>
    </source>
</evidence>
<dbReference type="AlphaFoldDB" id="A0A4Q5LPQ3"/>
<organism evidence="1 2">
    <name type="scientific">Mucilaginibacter terrigena</name>
    <dbReference type="NCBI Taxonomy" id="2492395"/>
    <lineage>
        <taxon>Bacteria</taxon>
        <taxon>Pseudomonadati</taxon>
        <taxon>Bacteroidota</taxon>
        <taxon>Sphingobacteriia</taxon>
        <taxon>Sphingobacteriales</taxon>
        <taxon>Sphingobacteriaceae</taxon>
        <taxon>Mucilaginibacter</taxon>
    </lineage>
</organism>
<reference evidence="1 2" key="1">
    <citation type="submission" date="2019-02" db="EMBL/GenBank/DDBJ databases">
        <title>Bacterial novel species Mucilaginibacter sp. 17JY9-4 isolated from soil.</title>
        <authorList>
            <person name="Jung H.-Y."/>
        </authorList>
    </citation>
    <scope>NUCLEOTIDE SEQUENCE [LARGE SCALE GENOMIC DNA]</scope>
    <source>
        <strain evidence="1 2">17JY9-4</strain>
    </source>
</reference>
<name>A0A4Q5LPQ3_9SPHI</name>
<protein>
    <recommendedName>
        <fullName evidence="3">NACHT domain-containing protein</fullName>
    </recommendedName>
</protein>
<dbReference type="InterPro" id="IPR027417">
    <property type="entry name" value="P-loop_NTPase"/>
</dbReference>
<proteinExistence type="predicted"/>
<sequence length="850" mass="98016">MTSLLPQFYELLKKTVLTTSGIINITPCDCKSISIDIFNKTKLSISETTLKRIYGFAYSKFNPSLFSVDVMAKYCGYLGWDDFCQKHSKPTKPVNTASSWEVLKVNAGKTTYATLQILRNKFGIPYSQTIKRHFIDDHFNEFLNFDYSATVFAAPAGYGKTIALCHWVEERLKQNEAGKTNDIILFFSISGLTNVLLSGQDLNHWLLTLLGYPADTDAQALMNTRHEKEGNFFLIVDDLDESVCKPEQFKLLLKQFIDILNLYNQQKWFKLVLTMRSATWINNSHELEDGNTKWFKGFTTNGNPALNVPLFNIQELKELSLKINPACTQAITTETAKKFDHPLYLQFYYKQHKGDFCLGNADNVCIYELVSTFVLNKVYLGSQSTDKILFLKGLVDIMCSSNSRSVVAKTSINSLIKQHHHAYIELINIGFIREINNSTNLHYEVSVQFTDAKFFEYTYSKTLLHRNNLLFDEALINTINKEFENSEHKLPILKWCILYVTRTGQHNNFDVLVKAGLTLSQKSDLILFMGDLFEKEYTGKNRPESLTQNCKHLCSAELFNYLFELAFINASYEKTLTSLLKFNLKPRKQILTYTALALIAVTSLDMDTLKAHLQKLNNIPIDDYDKFAINPLRCLDAIYSYLKNGVIKKEVFYELTQFYFNPPIEGNYFNNTVANDMMFLLAAHTLQITQNPKKILRFVKVLDKYFNKNDATECNEYTYRLNTLIADCLFRLERKDELLNMFNHLSVCYKRDKSALPDHMKEMYYAMRIKVNSLSKNYKYLIEDVASHALVAGQQKLSKIAVMSIILNNPDITDLYPKFCKQCQYDHSRLLRESGVHADLFAGDLFYNKL</sequence>